<dbReference type="Pfam" id="PF04309">
    <property type="entry name" value="G3P_antiterm"/>
    <property type="match status" value="1"/>
</dbReference>
<keyword evidence="1" id="KW-0319">Glycerol metabolism</keyword>
<organism evidence="2 3">
    <name type="scientific">Cohnella cellulosilytica</name>
    <dbReference type="NCBI Taxonomy" id="986710"/>
    <lineage>
        <taxon>Bacteria</taxon>
        <taxon>Bacillati</taxon>
        <taxon>Bacillota</taxon>
        <taxon>Bacilli</taxon>
        <taxon>Bacillales</taxon>
        <taxon>Paenibacillaceae</taxon>
        <taxon>Cohnella</taxon>
    </lineage>
</organism>
<dbReference type="InterPro" id="IPR013785">
    <property type="entry name" value="Aldolase_TIM"/>
</dbReference>
<evidence type="ECO:0000313" key="3">
    <source>
        <dbReference type="Proteomes" id="UP001596378"/>
    </source>
</evidence>
<keyword evidence="1" id="KW-0804">Transcription</keyword>
<dbReference type="EMBL" id="JBHTAI010000016">
    <property type="protein sequence ID" value="MFC7151506.1"/>
    <property type="molecule type" value="Genomic_DNA"/>
</dbReference>
<dbReference type="PANTHER" id="PTHR35787:SF1">
    <property type="entry name" value="GLYCEROL UPTAKE OPERON ANTITERMINATOR REGULATORY PROTEIN"/>
    <property type="match status" value="1"/>
</dbReference>
<keyword evidence="1" id="KW-0805">Transcription regulation</keyword>
<dbReference type="PIRSF" id="PIRSF016897">
    <property type="entry name" value="GlpP"/>
    <property type="match status" value="1"/>
</dbReference>
<keyword evidence="1" id="KW-0694">RNA-binding</keyword>
<dbReference type="SUPFAM" id="SSF110391">
    <property type="entry name" value="GlpP-like"/>
    <property type="match status" value="1"/>
</dbReference>
<gene>
    <name evidence="2" type="ORF">ACFQMJ_23450</name>
</gene>
<dbReference type="InterPro" id="IPR006699">
    <property type="entry name" value="GlpP"/>
</dbReference>
<protein>
    <recommendedName>
        <fullName evidence="1">Glycerol uptake operon antiterminator regulatory protein</fullName>
    </recommendedName>
</protein>
<comment type="function">
    <text evidence="1">Regulates expression of the glpD operon. In the presence of glycerol 3-phosphate (G3P) causes antitermination of transcription of glpD at the inverted repeat of the leader region to enhance its transcription. Binds and stabilizes glpD leader mRNA.</text>
</comment>
<proteinExistence type="predicted"/>
<accession>A0ABW2FEB2</accession>
<dbReference type="RefSeq" id="WP_378044772.1">
    <property type="nucleotide sequence ID" value="NZ_JBHMDN010000006.1"/>
</dbReference>
<name>A0ABW2FEB2_9BACL</name>
<evidence type="ECO:0000256" key="1">
    <source>
        <dbReference type="PIRNR" id="PIRNR016897"/>
    </source>
</evidence>
<evidence type="ECO:0000313" key="2">
    <source>
        <dbReference type="EMBL" id="MFC7151506.1"/>
    </source>
</evidence>
<dbReference type="Gene3D" id="3.20.20.70">
    <property type="entry name" value="Aldolase class I"/>
    <property type="match status" value="1"/>
</dbReference>
<reference evidence="3" key="1">
    <citation type="journal article" date="2019" name="Int. J. Syst. Evol. Microbiol.">
        <title>The Global Catalogue of Microorganisms (GCM) 10K type strain sequencing project: providing services to taxonomists for standard genome sequencing and annotation.</title>
        <authorList>
            <consortium name="The Broad Institute Genomics Platform"/>
            <consortium name="The Broad Institute Genome Sequencing Center for Infectious Disease"/>
            <person name="Wu L."/>
            <person name="Ma J."/>
        </authorList>
    </citation>
    <scope>NUCLEOTIDE SEQUENCE [LARGE SCALE GENOMIC DNA]</scope>
    <source>
        <strain evidence="3">KCTC 12907</strain>
    </source>
</reference>
<keyword evidence="3" id="KW-1185">Reference proteome</keyword>
<dbReference type="PANTHER" id="PTHR35787">
    <property type="entry name" value="GLYCEROL UPTAKE OPERON ANTITERMINATOR REGULATORY PROTEIN"/>
    <property type="match status" value="1"/>
</dbReference>
<sequence>MRNDLFRKHALVAACEYPQMKAAIDSEVDAIIYMNGDLNDMVSNTFKEYCRQKRVFIHIDLLKGLSSDKESLQFIQRYVRPYGIVSTKSNIIKSAKKEGLVTIQRVFLIDTKSYNTSIEAISHNDPDCVEVMPAIAPSIVKSYKQQLPSISIILGGLVSEESHISEAFKQGADAVSLSKTSLWNYRPAMKK</sequence>
<comment type="caution">
    <text evidence="2">The sequence shown here is derived from an EMBL/GenBank/DDBJ whole genome shotgun (WGS) entry which is preliminary data.</text>
</comment>
<dbReference type="Proteomes" id="UP001596378">
    <property type="component" value="Unassembled WGS sequence"/>
</dbReference>